<organism evidence="1 2">
    <name type="scientific">Streptomyces colonosanans</name>
    <dbReference type="NCBI Taxonomy" id="1428652"/>
    <lineage>
        <taxon>Bacteria</taxon>
        <taxon>Bacillati</taxon>
        <taxon>Actinomycetota</taxon>
        <taxon>Actinomycetes</taxon>
        <taxon>Kitasatosporales</taxon>
        <taxon>Streptomycetaceae</taxon>
        <taxon>Streptomyces</taxon>
    </lineage>
</organism>
<accession>A0A1S2PIS8</accession>
<dbReference type="STRING" id="1428652.BIV24_11705"/>
<evidence type="ECO:0000313" key="1">
    <source>
        <dbReference type="EMBL" id="OIJ93633.1"/>
    </source>
</evidence>
<dbReference type="EMBL" id="MLYP01000030">
    <property type="protein sequence ID" value="OIJ93633.1"/>
    <property type="molecule type" value="Genomic_DNA"/>
</dbReference>
<dbReference type="Proteomes" id="UP000179935">
    <property type="component" value="Unassembled WGS sequence"/>
</dbReference>
<sequence>MRTSRPHRTSSHRRDLRTYKITLTLQSPCITKGRGRAHSIRHLKWRDHDEGRAVPIPRTIEAKVKEHLRLYGTFHVEKGLNRMEGDYLFTNVGRTNILMYSLVDRLRGPRQRHGDVDALGAQPLLPAKAVVTVNCCSRMPRSRW</sequence>
<protein>
    <submittedName>
        <fullName evidence="1">Uncharacterized protein</fullName>
    </submittedName>
</protein>
<evidence type="ECO:0000313" key="2">
    <source>
        <dbReference type="Proteomes" id="UP000179935"/>
    </source>
</evidence>
<dbReference type="AlphaFoldDB" id="A0A1S2PIS8"/>
<gene>
    <name evidence="1" type="ORF">BIV24_11705</name>
</gene>
<reference evidence="1 2" key="1">
    <citation type="submission" date="2016-10" db="EMBL/GenBank/DDBJ databases">
        <title>Genome sequence of Streptomyces sp. MUSC 93.</title>
        <authorList>
            <person name="Lee L.-H."/>
            <person name="Ser H.-L."/>
            <person name="Law J.W.-F."/>
        </authorList>
    </citation>
    <scope>NUCLEOTIDE SEQUENCE [LARGE SCALE GENOMIC DNA]</scope>
    <source>
        <strain evidence="1 2">MUSC 93</strain>
    </source>
</reference>
<keyword evidence="2" id="KW-1185">Reference proteome</keyword>
<proteinExistence type="predicted"/>
<comment type="caution">
    <text evidence="1">The sequence shown here is derived from an EMBL/GenBank/DDBJ whole genome shotgun (WGS) entry which is preliminary data.</text>
</comment>
<name>A0A1S2PIS8_9ACTN</name>